<dbReference type="Proteomes" id="UP000823388">
    <property type="component" value="Chromosome 5K"/>
</dbReference>
<dbReference type="EMBL" id="CM029045">
    <property type="protein sequence ID" value="KAG2601831.1"/>
    <property type="molecule type" value="Genomic_DNA"/>
</dbReference>
<keyword evidence="2" id="KW-1185">Reference proteome</keyword>
<sequence length="102" mass="11447">MPAWRSLLHEQNRRALSSSWKRRDGRPQPQMIPLASLSCVLATTAPFNPALPSFPDLQNTGRTKYAHTGELIDEDPYFGLYLGFGILERFDRFHGGSLCAPS</sequence>
<protein>
    <submittedName>
        <fullName evidence="1">Uncharacterized protein</fullName>
    </submittedName>
</protein>
<organism evidence="1 2">
    <name type="scientific">Panicum virgatum</name>
    <name type="common">Blackwell switchgrass</name>
    <dbReference type="NCBI Taxonomy" id="38727"/>
    <lineage>
        <taxon>Eukaryota</taxon>
        <taxon>Viridiplantae</taxon>
        <taxon>Streptophyta</taxon>
        <taxon>Embryophyta</taxon>
        <taxon>Tracheophyta</taxon>
        <taxon>Spermatophyta</taxon>
        <taxon>Magnoliopsida</taxon>
        <taxon>Liliopsida</taxon>
        <taxon>Poales</taxon>
        <taxon>Poaceae</taxon>
        <taxon>PACMAD clade</taxon>
        <taxon>Panicoideae</taxon>
        <taxon>Panicodae</taxon>
        <taxon>Paniceae</taxon>
        <taxon>Panicinae</taxon>
        <taxon>Panicum</taxon>
        <taxon>Panicum sect. Hiantes</taxon>
    </lineage>
</organism>
<reference evidence="1" key="1">
    <citation type="submission" date="2020-05" db="EMBL/GenBank/DDBJ databases">
        <title>WGS assembly of Panicum virgatum.</title>
        <authorList>
            <person name="Lovell J.T."/>
            <person name="Jenkins J."/>
            <person name="Shu S."/>
            <person name="Juenger T.E."/>
            <person name="Schmutz J."/>
        </authorList>
    </citation>
    <scope>NUCLEOTIDE SEQUENCE</scope>
    <source>
        <strain evidence="1">AP13</strain>
    </source>
</reference>
<name>A0A8T0ST98_PANVG</name>
<evidence type="ECO:0000313" key="1">
    <source>
        <dbReference type="EMBL" id="KAG2601831.1"/>
    </source>
</evidence>
<dbReference type="AlphaFoldDB" id="A0A8T0ST98"/>
<proteinExistence type="predicted"/>
<evidence type="ECO:0000313" key="2">
    <source>
        <dbReference type="Proteomes" id="UP000823388"/>
    </source>
</evidence>
<gene>
    <name evidence="1" type="ORF">PVAP13_5KG621507</name>
</gene>
<comment type="caution">
    <text evidence="1">The sequence shown here is derived from an EMBL/GenBank/DDBJ whole genome shotgun (WGS) entry which is preliminary data.</text>
</comment>
<accession>A0A8T0ST98</accession>